<evidence type="ECO:0000313" key="3">
    <source>
        <dbReference type="EMBL" id="SHI19226.1"/>
    </source>
</evidence>
<sequence>MYFREKLKQRREEKELTQEDVAAFVGDDFSRQSVSKWERGDAYPEVDKLLVLSVKLDISLEELFSDELAYLRKKKTLWSRFESNPVRENRRPLIKGIGNSTTLLLMLRIKTGLWFAVIDRDSCYYSAERLTGCHILSVRAGSRYLCETTTYDNPQACFAEYKFTTLSWAYVRVHEGRTFVI</sequence>
<evidence type="ECO:0000259" key="2">
    <source>
        <dbReference type="PROSITE" id="PS50943"/>
    </source>
</evidence>
<dbReference type="SMART" id="SM00530">
    <property type="entry name" value="HTH_XRE"/>
    <property type="match status" value="1"/>
</dbReference>
<feature type="domain" description="HTH cro/C1-type" evidence="2">
    <location>
        <begin position="7"/>
        <end position="63"/>
    </location>
</feature>
<dbReference type="OrthoDB" id="9801008at2"/>
<dbReference type="PANTHER" id="PTHR46558:SF11">
    <property type="entry name" value="HTH-TYPE TRANSCRIPTIONAL REGULATOR XRE"/>
    <property type="match status" value="1"/>
</dbReference>
<dbReference type="PROSITE" id="PS50943">
    <property type="entry name" value="HTH_CROC1"/>
    <property type="match status" value="1"/>
</dbReference>
<dbReference type="PANTHER" id="PTHR46558">
    <property type="entry name" value="TRACRIPTIONAL REGULATORY PROTEIN-RELATED-RELATED"/>
    <property type="match status" value="1"/>
</dbReference>
<dbReference type="RefSeq" id="WP_073030465.1">
    <property type="nucleotide sequence ID" value="NZ_FQXJ01000010.1"/>
</dbReference>
<dbReference type="CDD" id="cd00093">
    <property type="entry name" value="HTH_XRE"/>
    <property type="match status" value="1"/>
</dbReference>
<dbReference type="GO" id="GO:0003677">
    <property type="term" value="F:DNA binding"/>
    <property type="evidence" value="ECO:0007669"/>
    <property type="project" value="UniProtKB-KW"/>
</dbReference>
<evidence type="ECO:0000256" key="1">
    <source>
        <dbReference type="ARBA" id="ARBA00023125"/>
    </source>
</evidence>
<name>A0A1M5Z4N8_9FIRM</name>
<dbReference type="SUPFAM" id="SSF47413">
    <property type="entry name" value="lambda repressor-like DNA-binding domains"/>
    <property type="match status" value="1"/>
</dbReference>
<evidence type="ECO:0000313" key="4">
    <source>
        <dbReference type="Proteomes" id="UP000183954"/>
    </source>
</evidence>
<accession>A0A1M5Z4N8</accession>
<dbReference type="Gene3D" id="1.10.260.40">
    <property type="entry name" value="lambda repressor-like DNA-binding domains"/>
    <property type="match status" value="1"/>
</dbReference>
<keyword evidence="1 3" id="KW-0238">DNA-binding</keyword>
<protein>
    <submittedName>
        <fullName evidence="3">DNA-binding transcriptional regulator, XRE-family HTH domain</fullName>
    </submittedName>
</protein>
<reference evidence="4" key="1">
    <citation type="submission" date="2016-11" db="EMBL/GenBank/DDBJ databases">
        <authorList>
            <person name="Varghese N."/>
            <person name="Submissions S."/>
        </authorList>
    </citation>
    <scope>NUCLEOTIDE SEQUENCE [LARGE SCALE GENOMIC DNA]</scope>
    <source>
        <strain evidence="4">DSM 15449</strain>
    </source>
</reference>
<dbReference type="Pfam" id="PF01381">
    <property type="entry name" value="HTH_3"/>
    <property type="match status" value="1"/>
</dbReference>
<dbReference type="AlphaFoldDB" id="A0A1M5Z4N8"/>
<dbReference type="Proteomes" id="UP000183954">
    <property type="component" value="Unassembled WGS sequence"/>
</dbReference>
<dbReference type="InterPro" id="IPR010982">
    <property type="entry name" value="Lambda_DNA-bd_dom_sf"/>
</dbReference>
<keyword evidence="4" id="KW-1185">Reference proteome</keyword>
<gene>
    <name evidence="3" type="ORF">SAMN02746098_02927</name>
</gene>
<dbReference type="InterPro" id="IPR001387">
    <property type="entry name" value="Cro/C1-type_HTH"/>
</dbReference>
<dbReference type="EMBL" id="FQXJ01000010">
    <property type="protein sequence ID" value="SHI19226.1"/>
    <property type="molecule type" value="Genomic_DNA"/>
</dbReference>
<organism evidence="3 4">
    <name type="scientific">Desulfosporosinus lacus DSM 15449</name>
    <dbReference type="NCBI Taxonomy" id="1121420"/>
    <lineage>
        <taxon>Bacteria</taxon>
        <taxon>Bacillati</taxon>
        <taxon>Bacillota</taxon>
        <taxon>Clostridia</taxon>
        <taxon>Eubacteriales</taxon>
        <taxon>Desulfitobacteriaceae</taxon>
        <taxon>Desulfosporosinus</taxon>
    </lineage>
</organism>
<proteinExistence type="predicted"/>